<sequence>MMTGLVWLEQSGVAAAMTAWPALYIVVSAAHILSIGLIIGAILPLDLRLLGFFRQAPLAAIAPLLSRTATAGVACALVTGVLLFTVRAREYAANPAFLIKLGLVAFAILNAVMLHRGLAWKEALARDGHPALSVRIAAMLSLVLWPGAVLAGRWIGFL</sequence>
<name>A0A657LMX5_9HYPH</name>
<gene>
    <name evidence="3" type="ORF">AX760_22740</name>
</gene>
<organism evidence="3 4">
    <name type="scientific">Pararhizobium antarcticum</name>
    <dbReference type="NCBI Taxonomy" id="1798805"/>
    <lineage>
        <taxon>Bacteria</taxon>
        <taxon>Pseudomonadati</taxon>
        <taxon>Pseudomonadota</taxon>
        <taxon>Alphaproteobacteria</taxon>
        <taxon>Hyphomicrobiales</taxon>
        <taxon>Rhizobiaceae</taxon>
        <taxon>Rhizobium/Agrobacterium group</taxon>
        <taxon>Pararhizobium</taxon>
    </lineage>
</organism>
<feature type="transmembrane region" description="Helical" evidence="1">
    <location>
        <begin position="64"/>
        <end position="85"/>
    </location>
</feature>
<evidence type="ECO:0000313" key="4">
    <source>
        <dbReference type="Proteomes" id="UP000182661"/>
    </source>
</evidence>
<reference evidence="3 4" key="1">
    <citation type="submission" date="2016-02" db="EMBL/GenBank/DDBJ databases">
        <title>Genome sequencing of a beta-galactosidase producing bacteria Rhizobium sp. 59.</title>
        <authorList>
            <person name="Wang D."/>
            <person name="Kot W."/>
            <person name="Qin Y."/>
            <person name="Hansen L."/>
            <person name="Naqvi K."/>
            <person name="Rensing C."/>
        </authorList>
    </citation>
    <scope>NUCLEOTIDE SEQUENCE [LARGE SCALE GENOMIC DNA]</scope>
    <source>
        <strain evidence="3 4">59</strain>
    </source>
</reference>
<feature type="transmembrane region" description="Helical" evidence="1">
    <location>
        <begin position="136"/>
        <end position="155"/>
    </location>
</feature>
<dbReference type="InterPro" id="IPR046586">
    <property type="entry name" value="DUF6644"/>
</dbReference>
<dbReference type="AlphaFoldDB" id="A0A657LMX5"/>
<dbReference type="Proteomes" id="UP000182661">
    <property type="component" value="Unassembled WGS sequence"/>
</dbReference>
<proteinExistence type="predicted"/>
<keyword evidence="1" id="KW-1133">Transmembrane helix</keyword>
<feature type="domain" description="DUF6644" evidence="2">
    <location>
        <begin position="17"/>
        <end position="157"/>
    </location>
</feature>
<dbReference type="EMBL" id="LSRP01000117">
    <property type="protein sequence ID" value="OJF92442.1"/>
    <property type="molecule type" value="Genomic_DNA"/>
</dbReference>
<accession>A0A657LMX5</accession>
<evidence type="ECO:0000313" key="3">
    <source>
        <dbReference type="EMBL" id="OJF92442.1"/>
    </source>
</evidence>
<keyword evidence="1" id="KW-0812">Transmembrane</keyword>
<dbReference type="Pfam" id="PF20349">
    <property type="entry name" value="DUF6644"/>
    <property type="match status" value="1"/>
</dbReference>
<keyword evidence="1" id="KW-0472">Membrane</keyword>
<keyword evidence="4" id="KW-1185">Reference proteome</keyword>
<feature type="transmembrane region" description="Helical" evidence="1">
    <location>
        <begin position="20"/>
        <end position="43"/>
    </location>
</feature>
<evidence type="ECO:0000259" key="2">
    <source>
        <dbReference type="Pfam" id="PF20349"/>
    </source>
</evidence>
<evidence type="ECO:0000256" key="1">
    <source>
        <dbReference type="SAM" id="Phobius"/>
    </source>
</evidence>
<comment type="caution">
    <text evidence="3">The sequence shown here is derived from an EMBL/GenBank/DDBJ whole genome shotgun (WGS) entry which is preliminary data.</text>
</comment>
<feature type="transmembrane region" description="Helical" evidence="1">
    <location>
        <begin position="97"/>
        <end position="115"/>
    </location>
</feature>
<dbReference type="RefSeq" id="WP_071834878.1">
    <property type="nucleotide sequence ID" value="NZ_LSRP01000117.1"/>
</dbReference>
<protein>
    <recommendedName>
        <fullName evidence="2">DUF6644 domain-containing protein</fullName>
    </recommendedName>
</protein>